<reference evidence="12 13" key="1">
    <citation type="submission" date="2022-01" db="EMBL/GenBank/DDBJ databases">
        <title>Desulfofustis limnae sp. nov., a novel mesophilic sulfate-reducing bacterium isolated from marsh soil.</title>
        <authorList>
            <person name="Watanabe M."/>
            <person name="Takahashi A."/>
            <person name="Kojima H."/>
            <person name="Fukui M."/>
        </authorList>
    </citation>
    <scope>NUCLEOTIDE SEQUENCE [LARGE SCALE GENOMIC DNA]</scope>
    <source>
        <strain evidence="12 13">PPLL</strain>
    </source>
</reference>
<evidence type="ECO:0000313" key="13">
    <source>
        <dbReference type="Proteomes" id="UP000830055"/>
    </source>
</evidence>
<evidence type="ECO:0000259" key="11">
    <source>
        <dbReference type="Pfam" id="PF01370"/>
    </source>
</evidence>
<dbReference type="InterPro" id="IPR036291">
    <property type="entry name" value="NAD(P)-bd_dom_sf"/>
</dbReference>
<dbReference type="EC" id="5.1.3.2" evidence="5 10"/>
<dbReference type="PANTHER" id="PTHR43725">
    <property type="entry name" value="UDP-GLUCOSE 4-EPIMERASE"/>
    <property type="match status" value="1"/>
</dbReference>
<evidence type="ECO:0000256" key="8">
    <source>
        <dbReference type="ARBA" id="ARBA00023235"/>
    </source>
</evidence>
<accession>A0ABN6MCR4</accession>
<feature type="domain" description="NAD-dependent epimerase/dehydratase" evidence="11">
    <location>
        <begin position="5"/>
        <end position="253"/>
    </location>
</feature>
<dbReference type="EMBL" id="AP025516">
    <property type="protein sequence ID" value="BDD89159.1"/>
    <property type="molecule type" value="Genomic_DNA"/>
</dbReference>
<comment type="similarity">
    <text evidence="4 10">Belongs to the NAD(P)-dependent epimerase/dehydratase family.</text>
</comment>
<name>A0ABN6MCR4_9BACT</name>
<evidence type="ECO:0000256" key="2">
    <source>
        <dbReference type="ARBA" id="ARBA00001911"/>
    </source>
</evidence>
<gene>
    <name evidence="12" type="ORF">DPPLL_35240</name>
</gene>
<keyword evidence="13" id="KW-1185">Reference proteome</keyword>
<comment type="cofactor">
    <cofactor evidence="2 10">
        <name>NAD(+)</name>
        <dbReference type="ChEBI" id="CHEBI:57540"/>
    </cofactor>
</comment>
<dbReference type="CDD" id="cd05247">
    <property type="entry name" value="UDP_G4E_1_SDR_e"/>
    <property type="match status" value="1"/>
</dbReference>
<keyword evidence="8 10" id="KW-0413">Isomerase</keyword>
<dbReference type="Gene3D" id="3.90.25.10">
    <property type="entry name" value="UDP-galactose 4-epimerase, domain 1"/>
    <property type="match status" value="1"/>
</dbReference>
<comment type="subunit">
    <text evidence="10">Homodimer.</text>
</comment>
<evidence type="ECO:0000256" key="3">
    <source>
        <dbReference type="ARBA" id="ARBA00004947"/>
    </source>
</evidence>
<dbReference type="PANTHER" id="PTHR43725:SF53">
    <property type="entry name" value="UDP-ARABINOSE 4-EPIMERASE 1"/>
    <property type="match status" value="1"/>
</dbReference>
<evidence type="ECO:0000256" key="6">
    <source>
        <dbReference type="ARBA" id="ARBA00018569"/>
    </source>
</evidence>
<dbReference type="InterPro" id="IPR001509">
    <property type="entry name" value="Epimerase_deHydtase"/>
</dbReference>
<evidence type="ECO:0000256" key="1">
    <source>
        <dbReference type="ARBA" id="ARBA00000083"/>
    </source>
</evidence>
<evidence type="ECO:0000313" key="12">
    <source>
        <dbReference type="EMBL" id="BDD89159.1"/>
    </source>
</evidence>
<comment type="pathway">
    <text evidence="3 10">Carbohydrate metabolism; galactose metabolism.</text>
</comment>
<proteinExistence type="inferred from homology"/>
<protein>
    <recommendedName>
        <fullName evidence="6 10">UDP-glucose 4-epimerase</fullName>
        <ecNumber evidence="5 10">5.1.3.2</ecNumber>
    </recommendedName>
</protein>
<dbReference type="Gene3D" id="3.40.50.720">
    <property type="entry name" value="NAD(P)-binding Rossmann-like Domain"/>
    <property type="match status" value="1"/>
</dbReference>
<keyword evidence="7 10" id="KW-0520">NAD</keyword>
<evidence type="ECO:0000256" key="10">
    <source>
        <dbReference type="RuleBase" id="RU366046"/>
    </source>
</evidence>
<evidence type="ECO:0000256" key="9">
    <source>
        <dbReference type="ARBA" id="ARBA00023277"/>
    </source>
</evidence>
<keyword evidence="9 10" id="KW-0119">Carbohydrate metabolism</keyword>
<sequence>MKPTILVTGGAGYIGSHTCKALREADCLPVAYDNLIYGHKEAVQWGPLEWGDILDEARLEQIFQAYQPEAVIHFAAFAYVGESVTDPGKYYRNNVAGTINLLESMRRHGCRGIIFSSTCAVFGEPKMMPIDETAVQNPINPYGRSKLMVERILRDYDEAYGVRHIVLRYFNAAGAEPGGGIGEKHVPETHLIPLVIDAALGKRDKVEIFGTDYATADGTAIRDYIHVTDLADAHVKALKKLRRDDTSDHFNLGTGIGTSVRQIIQRVEAISRNTVPVRERQKRPGDPPELVADPCKALQYLDWRPRFSDLETIVETAFRWHESGEFRVT</sequence>
<evidence type="ECO:0000256" key="4">
    <source>
        <dbReference type="ARBA" id="ARBA00007637"/>
    </source>
</evidence>
<dbReference type="Pfam" id="PF01370">
    <property type="entry name" value="Epimerase"/>
    <property type="match status" value="1"/>
</dbReference>
<comment type="catalytic activity">
    <reaction evidence="1 10">
        <text>UDP-alpha-D-glucose = UDP-alpha-D-galactose</text>
        <dbReference type="Rhea" id="RHEA:22168"/>
        <dbReference type="ChEBI" id="CHEBI:58885"/>
        <dbReference type="ChEBI" id="CHEBI:66914"/>
        <dbReference type="EC" id="5.1.3.2"/>
    </reaction>
</comment>
<dbReference type="InterPro" id="IPR005886">
    <property type="entry name" value="UDP_G4E"/>
</dbReference>
<dbReference type="NCBIfam" id="TIGR01179">
    <property type="entry name" value="galE"/>
    <property type="match status" value="1"/>
</dbReference>
<dbReference type="SUPFAM" id="SSF51735">
    <property type="entry name" value="NAD(P)-binding Rossmann-fold domains"/>
    <property type="match status" value="1"/>
</dbReference>
<evidence type="ECO:0000256" key="5">
    <source>
        <dbReference type="ARBA" id="ARBA00013189"/>
    </source>
</evidence>
<dbReference type="RefSeq" id="WP_354005726.1">
    <property type="nucleotide sequence ID" value="NZ_AP025516.1"/>
</dbReference>
<dbReference type="Proteomes" id="UP000830055">
    <property type="component" value="Chromosome"/>
</dbReference>
<organism evidence="12 13">
    <name type="scientific">Desulfofustis limnaeus</name>
    <dbReference type="NCBI Taxonomy" id="2740163"/>
    <lineage>
        <taxon>Bacteria</taxon>
        <taxon>Pseudomonadati</taxon>
        <taxon>Thermodesulfobacteriota</taxon>
        <taxon>Desulfobulbia</taxon>
        <taxon>Desulfobulbales</taxon>
        <taxon>Desulfocapsaceae</taxon>
        <taxon>Desulfofustis</taxon>
    </lineage>
</organism>
<evidence type="ECO:0000256" key="7">
    <source>
        <dbReference type="ARBA" id="ARBA00023027"/>
    </source>
</evidence>